<reference evidence="4 5" key="1">
    <citation type="submission" date="2014-03" db="EMBL/GenBank/DDBJ databases">
        <title>The draft genome sequence of Marivita geojedonensis KCTC 23882.</title>
        <authorList>
            <person name="Lai Q."/>
            <person name="Shao Z."/>
        </authorList>
    </citation>
    <scope>NUCLEOTIDE SEQUENCE [LARGE SCALE GENOMIC DNA]</scope>
    <source>
        <strain evidence="4 5">DPG-138</strain>
    </source>
</reference>
<evidence type="ECO:0000259" key="3">
    <source>
        <dbReference type="PROSITE" id="PS50801"/>
    </source>
</evidence>
<comment type="caution">
    <text evidence="4">The sequence shown here is derived from an EMBL/GenBank/DDBJ whole genome shotgun (WGS) entry which is preliminary data.</text>
</comment>
<gene>
    <name evidence="4" type="ORF">MGEO_09640</name>
</gene>
<dbReference type="Gene3D" id="3.30.750.24">
    <property type="entry name" value="STAS domain"/>
    <property type="match status" value="1"/>
</dbReference>
<evidence type="ECO:0000313" key="5">
    <source>
        <dbReference type="Proteomes" id="UP000193926"/>
    </source>
</evidence>
<dbReference type="EMBL" id="JFKC01000007">
    <property type="protein sequence ID" value="OSQ50985.1"/>
    <property type="molecule type" value="Genomic_DNA"/>
</dbReference>
<dbReference type="NCBIfam" id="TIGR00377">
    <property type="entry name" value="ant_ant_sig"/>
    <property type="match status" value="1"/>
</dbReference>
<protein>
    <recommendedName>
        <fullName evidence="2">Anti-sigma factor antagonist</fullName>
    </recommendedName>
</protein>
<dbReference type="InterPro" id="IPR003658">
    <property type="entry name" value="Anti-sigma_ant"/>
</dbReference>
<proteinExistence type="inferred from homology"/>
<dbReference type="RefSeq" id="WP_085636555.1">
    <property type="nucleotide sequence ID" value="NZ_JFKC01000007.1"/>
</dbReference>
<evidence type="ECO:0000256" key="2">
    <source>
        <dbReference type="RuleBase" id="RU003749"/>
    </source>
</evidence>
<name>A0A1X4NL25_9RHOB</name>
<sequence length="112" mass="12044">MELTVETTPAATIVRVNASRIDAPTALQFKENMRSLTSRGSGVFILDLEQVDFIDSSGLGAVVASMKQLLPGQTLELAALQPIVEKVFRLTRMETIFTIHETADQPGVGGQG</sequence>
<dbReference type="SUPFAM" id="SSF52091">
    <property type="entry name" value="SpoIIaa-like"/>
    <property type="match status" value="1"/>
</dbReference>
<organism evidence="4 5">
    <name type="scientific">Marivita geojedonensis</name>
    <dbReference type="NCBI Taxonomy" id="1123756"/>
    <lineage>
        <taxon>Bacteria</taxon>
        <taxon>Pseudomonadati</taxon>
        <taxon>Pseudomonadota</taxon>
        <taxon>Alphaproteobacteria</taxon>
        <taxon>Rhodobacterales</taxon>
        <taxon>Roseobacteraceae</taxon>
        <taxon>Marivita</taxon>
    </lineage>
</organism>
<accession>A0A1X4NL25</accession>
<dbReference type="PANTHER" id="PTHR33495">
    <property type="entry name" value="ANTI-SIGMA FACTOR ANTAGONIST TM_1081-RELATED-RELATED"/>
    <property type="match status" value="1"/>
</dbReference>
<dbReference type="PANTHER" id="PTHR33495:SF2">
    <property type="entry name" value="ANTI-SIGMA FACTOR ANTAGONIST TM_1081-RELATED"/>
    <property type="match status" value="1"/>
</dbReference>
<dbReference type="InterPro" id="IPR002645">
    <property type="entry name" value="STAS_dom"/>
</dbReference>
<keyword evidence="5" id="KW-1185">Reference proteome</keyword>
<dbReference type="CDD" id="cd07043">
    <property type="entry name" value="STAS_anti-anti-sigma_factors"/>
    <property type="match status" value="1"/>
</dbReference>
<comment type="similarity">
    <text evidence="1 2">Belongs to the anti-sigma-factor antagonist family.</text>
</comment>
<dbReference type="InterPro" id="IPR036513">
    <property type="entry name" value="STAS_dom_sf"/>
</dbReference>
<dbReference type="AlphaFoldDB" id="A0A1X4NL25"/>
<feature type="domain" description="STAS" evidence="3">
    <location>
        <begin position="21"/>
        <end position="93"/>
    </location>
</feature>
<dbReference type="Proteomes" id="UP000193926">
    <property type="component" value="Unassembled WGS sequence"/>
</dbReference>
<evidence type="ECO:0000256" key="1">
    <source>
        <dbReference type="ARBA" id="ARBA00009013"/>
    </source>
</evidence>
<dbReference type="STRING" id="1123756.MGEO_09640"/>
<evidence type="ECO:0000313" key="4">
    <source>
        <dbReference type="EMBL" id="OSQ50985.1"/>
    </source>
</evidence>
<dbReference type="OrthoDB" id="9796076at2"/>
<dbReference type="PROSITE" id="PS50801">
    <property type="entry name" value="STAS"/>
    <property type="match status" value="1"/>
</dbReference>
<dbReference type="GO" id="GO:0043856">
    <property type="term" value="F:anti-sigma factor antagonist activity"/>
    <property type="evidence" value="ECO:0007669"/>
    <property type="project" value="InterPro"/>
</dbReference>
<dbReference type="Pfam" id="PF01740">
    <property type="entry name" value="STAS"/>
    <property type="match status" value="1"/>
</dbReference>